<reference evidence="1" key="1">
    <citation type="submission" date="2014-07" db="EMBL/GenBank/DDBJ databases">
        <authorList>
            <person name="Martin A.A"/>
            <person name="De Silva N."/>
        </authorList>
    </citation>
    <scope>NUCLEOTIDE SEQUENCE</scope>
</reference>
<evidence type="ECO:0000313" key="2">
    <source>
        <dbReference type="WBParaSite" id="SVE_1244700.1"/>
    </source>
</evidence>
<dbReference type="WBParaSite" id="SVE_1244700.1">
    <property type="protein sequence ID" value="SVE_1244700.1"/>
    <property type="gene ID" value="SVE_1244700"/>
</dbReference>
<sequence>MISFFKLSPVYFNLARIEAVNQKIKKILTGSHYSINTSKTFISKLNFRNKICEAFENDGNDDNIISHEYVMLELPEKHATFGNNISKQFDSVEKIMNDSIIDEFEDND</sequence>
<accession>A0A0K0FRB8</accession>
<keyword evidence="1" id="KW-1185">Reference proteome</keyword>
<organism evidence="1 2">
    <name type="scientific">Strongyloides venezuelensis</name>
    <name type="common">Threadworm</name>
    <dbReference type="NCBI Taxonomy" id="75913"/>
    <lineage>
        <taxon>Eukaryota</taxon>
        <taxon>Metazoa</taxon>
        <taxon>Ecdysozoa</taxon>
        <taxon>Nematoda</taxon>
        <taxon>Chromadorea</taxon>
        <taxon>Rhabditida</taxon>
        <taxon>Tylenchina</taxon>
        <taxon>Panagrolaimomorpha</taxon>
        <taxon>Strongyloidoidea</taxon>
        <taxon>Strongyloididae</taxon>
        <taxon>Strongyloides</taxon>
    </lineage>
</organism>
<dbReference type="Proteomes" id="UP000035680">
    <property type="component" value="Unassembled WGS sequence"/>
</dbReference>
<reference evidence="2" key="2">
    <citation type="submission" date="2015-08" db="UniProtKB">
        <authorList>
            <consortium name="WormBaseParasite"/>
        </authorList>
    </citation>
    <scope>IDENTIFICATION</scope>
</reference>
<evidence type="ECO:0000313" key="1">
    <source>
        <dbReference type="Proteomes" id="UP000035680"/>
    </source>
</evidence>
<protein>
    <submittedName>
        <fullName evidence="2">DDE_Tnp_ISL3 domain-containing protein</fullName>
    </submittedName>
</protein>
<name>A0A0K0FRB8_STRVS</name>
<proteinExistence type="predicted"/>
<dbReference type="AlphaFoldDB" id="A0A0K0FRB8"/>